<accession>A0A3N0EPD1</accession>
<comment type="caution">
    <text evidence="1">The sequence shown here is derived from an EMBL/GenBank/DDBJ whole genome shotgun (WGS) entry which is preliminary data.</text>
</comment>
<gene>
    <name evidence="1" type="ORF">ED312_07330</name>
</gene>
<proteinExistence type="predicted"/>
<organism evidence="1 2">
    <name type="scientific">Sinomicrobium pectinilyticum</name>
    <dbReference type="NCBI Taxonomy" id="1084421"/>
    <lineage>
        <taxon>Bacteria</taxon>
        <taxon>Pseudomonadati</taxon>
        <taxon>Bacteroidota</taxon>
        <taxon>Flavobacteriia</taxon>
        <taxon>Flavobacteriales</taxon>
        <taxon>Flavobacteriaceae</taxon>
        <taxon>Sinomicrobium</taxon>
    </lineage>
</organism>
<sequence length="151" mass="17501">MLSLLAFNEIYAQDSLLKEVEYTIIAEGTDSPVPNLQIVCFNKFFNKDYLPADFREKYKLNEKGLYKKKMLIEIFRTDEDKNGFDDIELVGIKENKESMVVEYNLVNSDNENDDKALAPFLIVQVPKSQKQIRFIVNGKESEGRSTKLYVD</sequence>
<keyword evidence="2" id="KW-1185">Reference proteome</keyword>
<dbReference type="AlphaFoldDB" id="A0A3N0EPD1"/>
<name>A0A3N0EPD1_SINP1</name>
<dbReference type="Proteomes" id="UP000267469">
    <property type="component" value="Unassembled WGS sequence"/>
</dbReference>
<evidence type="ECO:0000313" key="1">
    <source>
        <dbReference type="EMBL" id="RNL89622.1"/>
    </source>
</evidence>
<dbReference type="EMBL" id="RJTM01000039">
    <property type="protein sequence ID" value="RNL89622.1"/>
    <property type="molecule type" value="Genomic_DNA"/>
</dbReference>
<evidence type="ECO:0000313" key="2">
    <source>
        <dbReference type="Proteomes" id="UP000267469"/>
    </source>
</evidence>
<reference evidence="1 2" key="1">
    <citation type="submission" date="2018-10" db="EMBL/GenBank/DDBJ databases">
        <title>Sinomicrobium pectinilyticum sp. nov., a pectinase-producing bacterium isolated from alkaline and saline soil, and emended description of the genus Sinomicrobium.</title>
        <authorList>
            <person name="Cheng B."/>
            <person name="Li C."/>
            <person name="Lai Q."/>
            <person name="Du M."/>
            <person name="Shao Z."/>
            <person name="Xu P."/>
            <person name="Yang C."/>
        </authorList>
    </citation>
    <scope>NUCLEOTIDE SEQUENCE [LARGE SCALE GENOMIC DNA]</scope>
    <source>
        <strain evidence="1 2">5DNS001</strain>
    </source>
</reference>
<protein>
    <submittedName>
        <fullName evidence="1">Uncharacterized protein</fullName>
    </submittedName>
</protein>